<evidence type="ECO:0000313" key="1">
    <source>
        <dbReference type="EMBL" id="SNC68116.1"/>
    </source>
</evidence>
<gene>
    <name evidence="1" type="ORF">SAMN06265337_2183</name>
</gene>
<dbReference type="EMBL" id="FYEW01000001">
    <property type="protein sequence ID" value="SNC68116.1"/>
    <property type="molecule type" value="Genomic_DNA"/>
</dbReference>
<sequence>MDKLIAIQYLIKRTCCKVRLKVYHEDLATEWRGGFGLPVKGYIEVVGPERIEDVEWIELDPIVVTHIGRLMPPEVTVITDEIVQTLYKEVINYKIVRGIVRIYGQQLQ</sequence>
<reference evidence="2" key="1">
    <citation type="submission" date="2017-06" db="EMBL/GenBank/DDBJ databases">
        <authorList>
            <person name="Varghese N."/>
            <person name="Submissions S."/>
        </authorList>
    </citation>
    <scope>NUCLEOTIDE SEQUENCE [LARGE SCALE GENOMIC DNA]</scope>
    <source>
        <strain evidence="2">DSM 11116</strain>
    </source>
</reference>
<organism evidence="1 2">
    <name type="scientific">Hymenobacter gelipurpurascens</name>
    <dbReference type="NCBI Taxonomy" id="89968"/>
    <lineage>
        <taxon>Bacteria</taxon>
        <taxon>Pseudomonadati</taxon>
        <taxon>Bacteroidota</taxon>
        <taxon>Cytophagia</taxon>
        <taxon>Cytophagales</taxon>
        <taxon>Hymenobacteraceae</taxon>
        <taxon>Hymenobacter</taxon>
    </lineage>
</organism>
<dbReference type="InterPro" id="IPR046500">
    <property type="entry name" value="DUF6678"/>
</dbReference>
<name>A0A212TQI0_9BACT</name>
<dbReference type="RefSeq" id="WP_088843411.1">
    <property type="nucleotide sequence ID" value="NZ_FYEW01000001.1"/>
</dbReference>
<dbReference type="AlphaFoldDB" id="A0A212TQI0"/>
<accession>A0A212TQI0</accession>
<evidence type="ECO:0000313" key="2">
    <source>
        <dbReference type="Proteomes" id="UP000198131"/>
    </source>
</evidence>
<dbReference type="OrthoDB" id="885989at2"/>
<dbReference type="Pfam" id="PF20383">
    <property type="entry name" value="DUF6678"/>
    <property type="match status" value="1"/>
</dbReference>
<dbReference type="Proteomes" id="UP000198131">
    <property type="component" value="Unassembled WGS sequence"/>
</dbReference>
<keyword evidence="2" id="KW-1185">Reference proteome</keyword>
<protein>
    <submittedName>
        <fullName evidence="1">Uncharacterized protein</fullName>
    </submittedName>
</protein>
<proteinExistence type="predicted"/>